<dbReference type="Pfam" id="PF13087">
    <property type="entry name" value="AAA_12"/>
    <property type="match status" value="1"/>
</dbReference>
<dbReference type="InterPro" id="IPR041679">
    <property type="entry name" value="DNA2/NAM7-like_C"/>
</dbReference>
<dbReference type="SUPFAM" id="SSF52540">
    <property type="entry name" value="P-loop containing nucleoside triphosphate hydrolases"/>
    <property type="match status" value="1"/>
</dbReference>
<evidence type="ECO:0000313" key="3">
    <source>
        <dbReference type="EMBL" id="UJO15613.1"/>
    </source>
</evidence>
<protein>
    <recommendedName>
        <fullName evidence="2">DNA2/NAM7 helicase-like C-terminal domain-containing protein</fullName>
    </recommendedName>
</protein>
<dbReference type="EMBL" id="CP090165">
    <property type="protein sequence ID" value="UJO15613.1"/>
    <property type="molecule type" value="Genomic_DNA"/>
</dbReference>
<dbReference type="KEGG" id="ffu:CLAFUR5_08164"/>
<name>A0A9Q8P724_PASFU</name>
<evidence type="ECO:0000259" key="2">
    <source>
        <dbReference type="Pfam" id="PF13087"/>
    </source>
</evidence>
<reference evidence="3" key="1">
    <citation type="submission" date="2021-12" db="EMBL/GenBank/DDBJ databases">
        <authorList>
            <person name="Zaccaron A."/>
            <person name="Stergiopoulos I."/>
        </authorList>
    </citation>
    <scope>NUCLEOTIDE SEQUENCE</scope>
    <source>
        <strain evidence="3">Race5_Kim</strain>
    </source>
</reference>
<gene>
    <name evidence="3" type="ORF">CLAFUR5_08164</name>
</gene>
<evidence type="ECO:0000313" key="4">
    <source>
        <dbReference type="Proteomes" id="UP000756132"/>
    </source>
</evidence>
<dbReference type="PANTHER" id="PTHR10887:SF495">
    <property type="entry name" value="HELICASE SENATAXIN ISOFORM X1-RELATED"/>
    <property type="match status" value="1"/>
</dbReference>
<feature type="domain" description="DNA2/NAM7 helicase-like C-terminal" evidence="2">
    <location>
        <begin position="319"/>
        <end position="538"/>
    </location>
</feature>
<dbReference type="InterPro" id="IPR027417">
    <property type="entry name" value="P-loop_NTPase"/>
</dbReference>
<dbReference type="OrthoDB" id="6513042at2759"/>
<sequence>MVLGPAGTGKTLLQQALSVFFWKLGYHILAFAPANANCDHFTKAIAKIDLPGFRFYRNYPSSRDLGPDKMTAEQGRHRRVGHVDGQATGIHKLQFMLHRVHNRDNEKAEARDHGLEQGVINESDLGELTCFLRAPGSRGRRSSSSFSEYYDARCQPEEDDSQQTESSAREGQNKVDVWEVFGGYLAQIRDGSFPSKNVEEMQKFEWSYEACKSHLVRLSRFMITTTGNARCWELEANFGMNENGDRDDCKGIVVSVDEACKDVEPNVWSGIANKIWRDHVKGAVLFGDEEQLKPITTSARGAAQLNMYRERLELPLPLRLVREGFPCVRLVEQMRMHECLSDFPNRQLYGGRLRDGRGTSRLLEEERPGLKRALSGILTSRMGELERAQWENTNTERAVRNAWIRVSGTVEKDHFQSRKVATHPDIFFEKIFPALHDYFWDDMEEEVMIMCAYKNSLIDWRRKARKYARDHDLPPTHLPRFVQLDASQGQEAFMTIFDGCIQKFDSDGKRIWLSGFLNDSGRANVALTRAKAIRWTIGGEIQPDKFWSDESPCYFNDFREELKTQDLIRGLAP</sequence>
<accession>A0A9Q8P724</accession>
<dbReference type="Gene3D" id="3.40.50.300">
    <property type="entry name" value="P-loop containing nucleotide triphosphate hydrolases"/>
    <property type="match status" value="2"/>
</dbReference>
<proteinExistence type="predicted"/>
<organism evidence="3 4">
    <name type="scientific">Passalora fulva</name>
    <name type="common">Tomato leaf mold</name>
    <name type="synonym">Cladosporium fulvum</name>
    <dbReference type="NCBI Taxonomy" id="5499"/>
    <lineage>
        <taxon>Eukaryota</taxon>
        <taxon>Fungi</taxon>
        <taxon>Dikarya</taxon>
        <taxon>Ascomycota</taxon>
        <taxon>Pezizomycotina</taxon>
        <taxon>Dothideomycetes</taxon>
        <taxon>Dothideomycetidae</taxon>
        <taxon>Mycosphaerellales</taxon>
        <taxon>Mycosphaerellaceae</taxon>
        <taxon>Fulvia</taxon>
    </lineage>
</organism>
<dbReference type="InterPro" id="IPR045055">
    <property type="entry name" value="DNA2/NAM7-like"/>
</dbReference>
<reference evidence="3" key="2">
    <citation type="journal article" date="2022" name="Microb. Genom.">
        <title>A chromosome-scale genome assembly of the tomato pathogen Cladosporium fulvum reveals a compartmentalized genome architecture and the presence of a dispensable chromosome.</title>
        <authorList>
            <person name="Zaccaron A.Z."/>
            <person name="Chen L.H."/>
            <person name="Samaras A."/>
            <person name="Stergiopoulos I."/>
        </authorList>
    </citation>
    <scope>NUCLEOTIDE SEQUENCE</scope>
    <source>
        <strain evidence="3">Race5_Kim</strain>
    </source>
</reference>
<dbReference type="OMA" id="WELEANF"/>
<dbReference type="RefSeq" id="XP_047759979.1">
    <property type="nucleotide sequence ID" value="XM_047907312.1"/>
</dbReference>
<keyword evidence="4" id="KW-1185">Reference proteome</keyword>
<dbReference type="AlphaFoldDB" id="A0A9Q8P724"/>
<dbReference type="Proteomes" id="UP000756132">
    <property type="component" value="Chromosome 3"/>
</dbReference>
<evidence type="ECO:0000256" key="1">
    <source>
        <dbReference type="SAM" id="MobiDB-lite"/>
    </source>
</evidence>
<dbReference type="PANTHER" id="PTHR10887">
    <property type="entry name" value="DNA2/NAM7 HELICASE FAMILY"/>
    <property type="match status" value="1"/>
</dbReference>
<dbReference type="GeneID" id="71988042"/>
<feature type="region of interest" description="Disordered" evidence="1">
    <location>
        <begin position="135"/>
        <end position="171"/>
    </location>
</feature>